<keyword evidence="1" id="KW-1133">Transmembrane helix</keyword>
<protein>
    <submittedName>
        <fullName evidence="2">DUF2798 domain-containing protein</fullName>
    </submittedName>
</protein>
<feature type="transmembrane region" description="Helical" evidence="1">
    <location>
        <begin position="12"/>
        <end position="31"/>
    </location>
</feature>
<name>A0A2T3NF57_9GAMM</name>
<comment type="caution">
    <text evidence="2">The sequence shown here is derived from an EMBL/GenBank/DDBJ whole genome shotgun (WGS) entry which is preliminary data.</text>
</comment>
<evidence type="ECO:0000313" key="2">
    <source>
        <dbReference type="EMBL" id="PSW13195.1"/>
    </source>
</evidence>
<evidence type="ECO:0000256" key="1">
    <source>
        <dbReference type="SAM" id="Phobius"/>
    </source>
</evidence>
<keyword evidence="1" id="KW-0812">Transmembrane</keyword>
<accession>A0A2T3NF57</accession>
<dbReference type="RefSeq" id="WP_107298020.1">
    <property type="nucleotide sequence ID" value="NZ_PYMB01000003.1"/>
</dbReference>
<dbReference type="AlphaFoldDB" id="A0A2T3NF57"/>
<sequence>MKKFPRKFQYPLMVSMVLPTMLLSMPAIMVAKSLPEGGVFFDAWLYALGQMLPSALILLAVVAPTVRLFVTKVLLEPEAK</sequence>
<dbReference type="Proteomes" id="UP000241346">
    <property type="component" value="Unassembled WGS sequence"/>
</dbReference>
<keyword evidence="1" id="KW-0472">Membrane</keyword>
<dbReference type="EMBL" id="PYMB01000003">
    <property type="protein sequence ID" value="PSW13195.1"/>
    <property type="molecule type" value="Genomic_DNA"/>
</dbReference>
<organism evidence="2 3">
    <name type="scientific">Photobacterium rosenbergii</name>
    <dbReference type="NCBI Taxonomy" id="294936"/>
    <lineage>
        <taxon>Bacteria</taxon>
        <taxon>Pseudomonadati</taxon>
        <taxon>Pseudomonadota</taxon>
        <taxon>Gammaproteobacteria</taxon>
        <taxon>Vibrionales</taxon>
        <taxon>Vibrionaceae</taxon>
        <taxon>Photobacterium</taxon>
    </lineage>
</organism>
<gene>
    <name evidence="2" type="ORF">C9J01_10075</name>
</gene>
<proteinExistence type="predicted"/>
<feature type="transmembrane region" description="Helical" evidence="1">
    <location>
        <begin position="43"/>
        <end position="70"/>
    </location>
</feature>
<evidence type="ECO:0000313" key="3">
    <source>
        <dbReference type="Proteomes" id="UP000241346"/>
    </source>
</evidence>
<dbReference type="OrthoDB" id="5879475at2"/>
<reference evidence="2 3" key="1">
    <citation type="submission" date="2018-03" db="EMBL/GenBank/DDBJ databases">
        <title>Whole genome sequencing of Histamine producing bacteria.</title>
        <authorList>
            <person name="Butler K."/>
        </authorList>
    </citation>
    <scope>NUCLEOTIDE SEQUENCE [LARGE SCALE GENOMIC DNA]</scope>
    <source>
        <strain evidence="2 3">DSM 19138</strain>
    </source>
</reference>